<organism evidence="1 2">
    <name type="scientific">Monodon monoceros</name>
    <name type="common">Narwhal</name>
    <name type="synonym">Ceratodon monodon</name>
    <dbReference type="NCBI Taxonomy" id="40151"/>
    <lineage>
        <taxon>Eukaryota</taxon>
        <taxon>Metazoa</taxon>
        <taxon>Chordata</taxon>
        <taxon>Craniata</taxon>
        <taxon>Vertebrata</taxon>
        <taxon>Euteleostomi</taxon>
        <taxon>Mammalia</taxon>
        <taxon>Eutheria</taxon>
        <taxon>Laurasiatheria</taxon>
        <taxon>Artiodactyla</taxon>
        <taxon>Whippomorpha</taxon>
        <taxon>Cetacea</taxon>
        <taxon>Odontoceti</taxon>
        <taxon>Monodontidae</taxon>
        <taxon>Monodon</taxon>
    </lineage>
</organism>
<reference evidence="2" key="1">
    <citation type="journal article" date="2019" name="IScience">
        <title>Narwhal Genome Reveals Long-Term Low Genetic Diversity despite Current Large Abundance Size.</title>
        <authorList>
            <person name="Westbury M.V."/>
            <person name="Petersen B."/>
            <person name="Garde E."/>
            <person name="Heide-Jorgensen M.P."/>
            <person name="Lorenzen E.D."/>
        </authorList>
    </citation>
    <scope>NUCLEOTIDE SEQUENCE [LARGE SCALE GENOMIC DNA]</scope>
</reference>
<proteinExistence type="predicted"/>
<comment type="caution">
    <text evidence="1">The sequence shown here is derived from an EMBL/GenBank/DDBJ whole genome shotgun (WGS) entry which is preliminary data.</text>
</comment>
<dbReference type="Proteomes" id="UP000308365">
    <property type="component" value="Unassembled WGS sequence"/>
</dbReference>
<name>A0A4U1FSF6_MONMO</name>
<feature type="non-terminal residue" evidence="1">
    <location>
        <position position="1"/>
    </location>
</feature>
<protein>
    <submittedName>
        <fullName evidence="1">Uncharacterized protein</fullName>
    </submittedName>
</protein>
<gene>
    <name evidence="1" type="ORF">EI555_007545</name>
</gene>
<evidence type="ECO:0000313" key="2">
    <source>
        <dbReference type="Proteomes" id="UP000308365"/>
    </source>
</evidence>
<dbReference type="EMBL" id="RWIC01000011">
    <property type="protein sequence ID" value="TKC53222.1"/>
    <property type="molecule type" value="Genomic_DNA"/>
</dbReference>
<evidence type="ECO:0000313" key="1">
    <source>
        <dbReference type="EMBL" id="TKC53222.1"/>
    </source>
</evidence>
<dbReference type="AlphaFoldDB" id="A0A4U1FSF6"/>
<accession>A0A4U1FSF6</accession>
<sequence length="126" mass="14330">ILYLLRYSLEPGNRAENPDPSKGKPAGCSHPSDYMCGFLDTKHQVEYPCGKKQTPFKIDMVGAKPILIPAQGKRNNAIYKVSYCVEQRTVMKNSNQSHFQMSETRYASSNMKKSLNIKPFNNFHEV</sequence>